<evidence type="ECO:0000313" key="2">
    <source>
        <dbReference type="EMBL" id="TYH19176.1"/>
    </source>
</evidence>
<keyword evidence="3" id="KW-1185">Reference proteome</keyword>
<gene>
    <name evidence="2" type="ORF">ES288_A05G332400v1</name>
</gene>
<sequence length="75" mass="8942">MGKKGRSKKNSQDKQRHDVDDDNPNFSFQYLSSVSLYLIRYSDISSLTDNVFPSFIHIWKHDQEKLYKHVNIPKR</sequence>
<accession>A0A5D2GP48</accession>
<dbReference type="Proteomes" id="UP000323506">
    <property type="component" value="Chromosome A05"/>
</dbReference>
<evidence type="ECO:0000313" key="3">
    <source>
        <dbReference type="Proteomes" id="UP000323506"/>
    </source>
</evidence>
<reference evidence="2 3" key="1">
    <citation type="submission" date="2019-06" db="EMBL/GenBank/DDBJ databases">
        <title>WGS assembly of Gossypium darwinii.</title>
        <authorList>
            <person name="Chen Z.J."/>
            <person name="Sreedasyam A."/>
            <person name="Ando A."/>
            <person name="Song Q."/>
            <person name="De L."/>
            <person name="Hulse-Kemp A."/>
            <person name="Ding M."/>
            <person name="Ye W."/>
            <person name="Kirkbride R."/>
            <person name="Jenkins J."/>
            <person name="Plott C."/>
            <person name="Lovell J."/>
            <person name="Lin Y.-M."/>
            <person name="Vaughn R."/>
            <person name="Liu B."/>
            <person name="Li W."/>
            <person name="Simpson S."/>
            <person name="Scheffler B."/>
            <person name="Saski C."/>
            <person name="Grover C."/>
            <person name="Hu G."/>
            <person name="Conover J."/>
            <person name="Carlson J."/>
            <person name="Shu S."/>
            <person name="Boston L."/>
            <person name="Williams M."/>
            <person name="Peterson D."/>
            <person name="Mcgee K."/>
            <person name="Jones D."/>
            <person name="Wendel J."/>
            <person name="Stelly D."/>
            <person name="Grimwood J."/>
            <person name="Schmutz J."/>
        </authorList>
    </citation>
    <scope>NUCLEOTIDE SEQUENCE [LARGE SCALE GENOMIC DNA]</scope>
    <source>
        <strain evidence="2">1808015.09</strain>
    </source>
</reference>
<organism evidence="2 3">
    <name type="scientific">Gossypium darwinii</name>
    <name type="common">Darwin's cotton</name>
    <name type="synonym">Gossypium barbadense var. darwinii</name>
    <dbReference type="NCBI Taxonomy" id="34276"/>
    <lineage>
        <taxon>Eukaryota</taxon>
        <taxon>Viridiplantae</taxon>
        <taxon>Streptophyta</taxon>
        <taxon>Embryophyta</taxon>
        <taxon>Tracheophyta</taxon>
        <taxon>Spermatophyta</taxon>
        <taxon>Magnoliopsida</taxon>
        <taxon>eudicotyledons</taxon>
        <taxon>Gunneridae</taxon>
        <taxon>Pentapetalae</taxon>
        <taxon>rosids</taxon>
        <taxon>malvids</taxon>
        <taxon>Malvales</taxon>
        <taxon>Malvaceae</taxon>
        <taxon>Malvoideae</taxon>
        <taxon>Gossypium</taxon>
    </lineage>
</organism>
<dbReference type="AlphaFoldDB" id="A0A5D2GP48"/>
<feature type="compositionally biased region" description="Basic and acidic residues" evidence="1">
    <location>
        <begin position="10"/>
        <end position="19"/>
    </location>
</feature>
<feature type="region of interest" description="Disordered" evidence="1">
    <location>
        <begin position="1"/>
        <end position="25"/>
    </location>
</feature>
<protein>
    <submittedName>
        <fullName evidence="2">Uncharacterized protein</fullName>
    </submittedName>
</protein>
<proteinExistence type="predicted"/>
<name>A0A5D2GP48_GOSDA</name>
<evidence type="ECO:0000256" key="1">
    <source>
        <dbReference type="SAM" id="MobiDB-lite"/>
    </source>
</evidence>
<dbReference type="EMBL" id="CM017692">
    <property type="protein sequence ID" value="TYH19176.1"/>
    <property type="molecule type" value="Genomic_DNA"/>
</dbReference>